<sequence length="259" mass="30341">MATPEEDAAHEAEAEKKIISDVEQYGFHVAQFHGDGYSPSFAYTIGLFKTYGYPELICFGLNLDLLHSVIWSGKELLDKQPMPDQSIGYPDFLGDYDVRFLTVDKAWYKDYFGYGYWFNKGWDFPALQIVWPDKQALFPWEDGFNPAWKFGQPLLDRNTDFKFWEERNVAVFTTRQALQGLPILRVVHETDGTWQFLCDTTYDEADLKIVTLEEIVERDPTVNELFQLNYSWHALREAVSEKWQMEEHEPEEDSEEAEE</sequence>
<name>A0ABP8ISP6_9BACT</name>
<evidence type="ECO:0008006" key="3">
    <source>
        <dbReference type="Google" id="ProtNLM"/>
    </source>
</evidence>
<comment type="caution">
    <text evidence="1">The sequence shown here is derived from an EMBL/GenBank/DDBJ whole genome shotgun (WGS) entry which is preliminary data.</text>
</comment>
<accession>A0ABP8ISP6</accession>
<proteinExistence type="predicted"/>
<dbReference type="RefSeq" id="WP_345238355.1">
    <property type="nucleotide sequence ID" value="NZ_BAABGZ010000081.1"/>
</dbReference>
<evidence type="ECO:0000313" key="1">
    <source>
        <dbReference type="EMBL" id="GAA4370116.1"/>
    </source>
</evidence>
<organism evidence="1 2">
    <name type="scientific">Hymenobacter saemangeumensis</name>
    <dbReference type="NCBI Taxonomy" id="1084522"/>
    <lineage>
        <taxon>Bacteria</taxon>
        <taxon>Pseudomonadati</taxon>
        <taxon>Bacteroidota</taxon>
        <taxon>Cytophagia</taxon>
        <taxon>Cytophagales</taxon>
        <taxon>Hymenobacteraceae</taxon>
        <taxon>Hymenobacter</taxon>
    </lineage>
</organism>
<protein>
    <recommendedName>
        <fullName evidence="3">DUF4262 domain-containing protein</fullName>
    </recommendedName>
</protein>
<dbReference type="Proteomes" id="UP001501153">
    <property type="component" value="Unassembled WGS sequence"/>
</dbReference>
<evidence type="ECO:0000313" key="2">
    <source>
        <dbReference type="Proteomes" id="UP001501153"/>
    </source>
</evidence>
<reference evidence="2" key="1">
    <citation type="journal article" date="2019" name="Int. J. Syst. Evol. Microbiol.">
        <title>The Global Catalogue of Microorganisms (GCM) 10K type strain sequencing project: providing services to taxonomists for standard genome sequencing and annotation.</title>
        <authorList>
            <consortium name="The Broad Institute Genomics Platform"/>
            <consortium name="The Broad Institute Genome Sequencing Center for Infectious Disease"/>
            <person name="Wu L."/>
            <person name="Ma J."/>
        </authorList>
    </citation>
    <scope>NUCLEOTIDE SEQUENCE [LARGE SCALE GENOMIC DNA]</scope>
    <source>
        <strain evidence="2">JCM 17923</strain>
    </source>
</reference>
<dbReference type="EMBL" id="BAABGZ010000081">
    <property type="protein sequence ID" value="GAA4370116.1"/>
    <property type="molecule type" value="Genomic_DNA"/>
</dbReference>
<dbReference type="Pfam" id="PF14081">
    <property type="entry name" value="DUF4262"/>
    <property type="match status" value="1"/>
</dbReference>
<gene>
    <name evidence="1" type="ORF">GCM10023185_44370</name>
</gene>
<dbReference type="InterPro" id="IPR025358">
    <property type="entry name" value="DUF4262"/>
</dbReference>
<keyword evidence="2" id="KW-1185">Reference proteome</keyword>